<evidence type="ECO:0000256" key="1">
    <source>
        <dbReference type="SAM" id="MobiDB-lite"/>
    </source>
</evidence>
<dbReference type="STRING" id="747525.W4KGZ6"/>
<feature type="compositionally biased region" description="Polar residues" evidence="1">
    <location>
        <begin position="400"/>
        <end position="418"/>
    </location>
</feature>
<dbReference type="Gene3D" id="2.130.10.10">
    <property type="entry name" value="YVTN repeat-like/Quinoprotein amine dehydrogenase"/>
    <property type="match status" value="1"/>
</dbReference>
<evidence type="ECO:0000313" key="3">
    <source>
        <dbReference type="Proteomes" id="UP000030671"/>
    </source>
</evidence>
<dbReference type="EMBL" id="KI925456">
    <property type="protein sequence ID" value="ETW84301.1"/>
    <property type="molecule type" value="Genomic_DNA"/>
</dbReference>
<dbReference type="OrthoDB" id="1897642at2759"/>
<gene>
    <name evidence="2" type="ORF">HETIRDRAFT_425719</name>
</gene>
<dbReference type="eggNOG" id="ENOG502SS06">
    <property type="taxonomic scope" value="Eukaryota"/>
</dbReference>
<accession>W4KGZ6</accession>
<protein>
    <recommendedName>
        <fullName evidence="4">WD40 repeat-like protein</fullName>
    </recommendedName>
</protein>
<reference evidence="2 3" key="1">
    <citation type="journal article" date="2012" name="New Phytol.">
        <title>Insight into trade-off between wood decay and parasitism from the genome of a fungal forest pathogen.</title>
        <authorList>
            <person name="Olson A."/>
            <person name="Aerts A."/>
            <person name="Asiegbu F."/>
            <person name="Belbahri L."/>
            <person name="Bouzid O."/>
            <person name="Broberg A."/>
            <person name="Canback B."/>
            <person name="Coutinho P.M."/>
            <person name="Cullen D."/>
            <person name="Dalman K."/>
            <person name="Deflorio G."/>
            <person name="van Diepen L.T."/>
            <person name="Dunand C."/>
            <person name="Duplessis S."/>
            <person name="Durling M."/>
            <person name="Gonthier P."/>
            <person name="Grimwood J."/>
            <person name="Fossdal C.G."/>
            <person name="Hansson D."/>
            <person name="Henrissat B."/>
            <person name="Hietala A."/>
            <person name="Himmelstrand K."/>
            <person name="Hoffmeister D."/>
            <person name="Hogberg N."/>
            <person name="James T.Y."/>
            <person name="Karlsson M."/>
            <person name="Kohler A."/>
            <person name="Kues U."/>
            <person name="Lee Y.H."/>
            <person name="Lin Y.C."/>
            <person name="Lind M."/>
            <person name="Lindquist E."/>
            <person name="Lombard V."/>
            <person name="Lucas S."/>
            <person name="Lunden K."/>
            <person name="Morin E."/>
            <person name="Murat C."/>
            <person name="Park J."/>
            <person name="Raffaello T."/>
            <person name="Rouze P."/>
            <person name="Salamov A."/>
            <person name="Schmutz J."/>
            <person name="Solheim H."/>
            <person name="Stahlberg J."/>
            <person name="Velez H."/>
            <person name="de Vries R.P."/>
            <person name="Wiebenga A."/>
            <person name="Woodward S."/>
            <person name="Yakovlev I."/>
            <person name="Garbelotto M."/>
            <person name="Martin F."/>
            <person name="Grigoriev I.V."/>
            <person name="Stenlid J."/>
        </authorList>
    </citation>
    <scope>NUCLEOTIDE SEQUENCE [LARGE SCALE GENOMIC DNA]</scope>
    <source>
        <strain evidence="2 3">TC 32-1</strain>
    </source>
</reference>
<dbReference type="HOGENOM" id="CLU_325173_0_0_1"/>
<dbReference type="Proteomes" id="UP000030671">
    <property type="component" value="Unassembled WGS sequence"/>
</dbReference>
<proteinExistence type="predicted"/>
<evidence type="ECO:0000313" key="2">
    <source>
        <dbReference type="EMBL" id="ETW84301.1"/>
    </source>
</evidence>
<dbReference type="KEGG" id="hir:HETIRDRAFT_425719"/>
<dbReference type="SUPFAM" id="SSF50978">
    <property type="entry name" value="WD40 repeat-like"/>
    <property type="match status" value="1"/>
</dbReference>
<name>W4KGZ6_HETIT</name>
<dbReference type="InParanoid" id="W4KGZ6"/>
<organism evidence="2 3">
    <name type="scientific">Heterobasidion irregulare (strain TC 32-1)</name>
    <dbReference type="NCBI Taxonomy" id="747525"/>
    <lineage>
        <taxon>Eukaryota</taxon>
        <taxon>Fungi</taxon>
        <taxon>Dikarya</taxon>
        <taxon>Basidiomycota</taxon>
        <taxon>Agaricomycotina</taxon>
        <taxon>Agaricomycetes</taxon>
        <taxon>Russulales</taxon>
        <taxon>Bondarzewiaceae</taxon>
        <taxon>Heterobasidion</taxon>
        <taxon>Heterobasidion annosum species complex</taxon>
    </lineage>
</organism>
<dbReference type="InterPro" id="IPR036322">
    <property type="entry name" value="WD40_repeat_dom_sf"/>
</dbReference>
<evidence type="ECO:0008006" key="4">
    <source>
        <dbReference type="Google" id="ProtNLM"/>
    </source>
</evidence>
<dbReference type="GeneID" id="20674045"/>
<dbReference type="InterPro" id="IPR015943">
    <property type="entry name" value="WD40/YVTN_repeat-like_dom_sf"/>
</dbReference>
<feature type="region of interest" description="Disordered" evidence="1">
    <location>
        <begin position="369"/>
        <end position="439"/>
    </location>
</feature>
<dbReference type="RefSeq" id="XP_009543985.1">
    <property type="nucleotide sequence ID" value="XM_009545690.1"/>
</dbReference>
<sequence length="887" mass="98233">MDTLIFLERASLKRGSSHADLQESYARKIKLEYGSPDPAPSQKPPSRGILHVVLPEECIGLHQQSPEYRTIANAAIQRSIEELASQGRRVDLEHGVNMRSDPIQIKWISDHSIKDNFLGFEEKGKFEMGVECPNFARKTVSRSTSFSLVRNSKSEPDSDILGLGLYYGTVDRGSLVPRSDADEVDELAADDASSSLVHNPDSEQDIDIPGLGLYYGTADRGSLAPRSDADEVDELADDGTPSSLVRNPILERDIDIPGLGLGSGTINRGSIMSRNDPFTLIAQLADDNELTSTPAKKRAVNDIDIQASNVGLAIHDSDSELGVRATFTEEHEIYTPSPFRTAQALIAESNDDLYSSINEGFENLHQEHNLDNSPAEESDSSVDESGSGGWEDFAQHELQVVSQGTASRPTSNRSSTDISTKKTKHIAKPGSQAEKPSLIPTVPSKDLQVIPIPRGSYARARRVIVPSNSSAPLMTVNLRSELQFIHRPTPTNPHYHRISKYSLPADSEDNDGRNVQDVTIIANTAIIGYGFNGDNHRPSQISLIPPIRPEGTRLTRHQDRHPRRVELPDQAHSMVQETVTGIAKRNRGISALAAISGDDSEFMFASGGYDGFVFLWTIRSQGAKYYTRRIHKLEQFEQSSSVIALAYRSADNSLLSAAGRKLSTSKHMSTYRYTSTMMSNNVRQIHASLEDPNLVILEHADTSAFHNCQVEHIHRQIQIFDLRQHGFDREPCMSFGHRCDIKSNGALDNRYYRGSSYLCYFARGYQDGTVKLWDFRNAERPVLKLSCEVQDPKPVTHAAFAGSDVVAYIKVHNARFFHVSLYKPLRSPIPPMELSKETIAIVTGDKRRVRIRFGSGVRACVIAWLPSAALRPASQLDGESNRKLGEL</sequence>
<keyword evidence="3" id="KW-1185">Reference proteome</keyword>
<dbReference type="AlphaFoldDB" id="W4KGZ6"/>